<dbReference type="RefSeq" id="WP_306981346.1">
    <property type="nucleotide sequence ID" value="NZ_JAUSUA010000002.1"/>
</dbReference>
<evidence type="ECO:0000313" key="3">
    <source>
        <dbReference type="Proteomes" id="UP001225034"/>
    </source>
</evidence>
<comment type="caution">
    <text evidence="2">The sequence shown here is derived from an EMBL/GenBank/DDBJ whole genome shotgun (WGS) entry which is preliminary data.</text>
</comment>
<dbReference type="PANTHER" id="PTHR43415">
    <property type="entry name" value="SPERMIDINE N(1)-ACETYLTRANSFERASE"/>
    <property type="match status" value="1"/>
</dbReference>
<dbReference type="PANTHER" id="PTHR43415:SF3">
    <property type="entry name" value="GNAT-FAMILY ACETYLTRANSFERASE"/>
    <property type="match status" value="1"/>
</dbReference>
<evidence type="ECO:0000313" key="2">
    <source>
        <dbReference type="EMBL" id="MDQ0206657.1"/>
    </source>
</evidence>
<dbReference type="InterPro" id="IPR000182">
    <property type="entry name" value="GNAT_dom"/>
</dbReference>
<dbReference type="EMBL" id="JAUSUA010000002">
    <property type="protein sequence ID" value="MDQ0206657.1"/>
    <property type="molecule type" value="Genomic_DNA"/>
</dbReference>
<protein>
    <submittedName>
        <fullName evidence="2">Ribosomal protein S18 acetylase RimI-like enzyme</fullName>
    </submittedName>
</protein>
<name>A0ABT9YFP3_9BACI</name>
<dbReference type="PROSITE" id="PS51186">
    <property type="entry name" value="GNAT"/>
    <property type="match status" value="1"/>
</dbReference>
<dbReference type="SUPFAM" id="SSF55729">
    <property type="entry name" value="Acyl-CoA N-acyltransferases (Nat)"/>
    <property type="match status" value="1"/>
</dbReference>
<dbReference type="InterPro" id="IPR016181">
    <property type="entry name" value="Acyl_CoA_acyltransferase"/>
</dbReference>
<sequence length="292" mass="33446">MEISIDTPNNLKELASFLEKMNNQSTSHIGFCGEEQNEIYDTLVHDFSDLDINDSFLVAYEHSEIVGAIGVDVDSEKKYADVLGPFVANNDLQIAQSLWEKMMTNMPDEIKTFSFFFNQENTFVLNFLVENKGIDQGSDVVLKRTRDSQAIHTQDSIKNYSDLYQKSFVNLHNQVFPTTYFDAATILKRLHSFNHLFIVPENERGIKGYVYLEANPKHQESNIEYIAVSEKYRKEGVGKTLLLKAIDQLFSYPEIEEITICVGGENEAAIALYRSVGFVEKYQLLSYKIVRQ</sequence>
<gene>
    <name evidence="2" type="ORF">J2S05_001456</name>
</gene>
<evidence type="ECO:0000259" key="1">
    <source>
        <dbReference type="PROSITE" id="PS51186"/>
    </source>
</evidence>
<dbReference type="Pfam" id="PF00583">
    <property type="entry name" value="Acetyltransf_1"/>
    <property type="match status" value="1"/>
</dbReference>
<reference evidence="2 3" key="1">
    <citation type="submission" date="2023-07" db="EMBL/GenBank/DDBJ databases">
        <title>Genomic Encyclopedia of Type Strains, Phase IV (KMG-IV): sequencing the most valuable type-strain genomes for metagenomic binning, comparative biology and taxonomic classification.</title>
        <authorList>
            <person name="Goeker M."/>
        </authorList>
    </citation>
    <scope>NUCLEOTIDE SEQUENCE [LARGE SCALE GENOMIC DNA]</scope>
    <source>
        <strain evidence="2 3">DSM 19154</strain>
    </source>
</reference>
<proteinExistence type="predicted"/>
<dbReference type="CDD" id="cd04301">
    <property type="entry name" value="NAT_SF"/>
    <property type="match status" value="1"/>
</dbReference>
<feature type="domain" description="N-acetyltransferase" evidence="1">
    <location>
        <begin position="155"/>
        <end position="292"/>
    </location>
</feature>
<organism evidence="2 3">
    <name type="scientific">Alkalicoccobacillus murimartini</name>
    <dbReference type="NCBI Taxonomy" id="171685"/>
    <lineage>
        <taxon>Bacteria</taxon>
        <taxon>Bacillati</taxon>
        <taxon>Bacillota</taxon>
        <taxon>Bacilli</taxon>
        <taxon>Bacillales</taxon>
        <taxon>Bacillaceae</taxon>
        <taxon>Alkalicoccobacillus</taxon>
    </lineage>
</organism>
<accession>A0ABT9YFP3</accession>
<keyword evidence="3" id="KW-1185">Reference proteome</keyword>
<dbReference type="Gene3D" id="3.40.630.30">
    <property type="match status" value="1"/>
</dbReference>
<dbReference type="Proteomes" id="UP001225034">
    <property type="component" value="Unassembled WGS sequence"/>
</dbReference>